<dbReference type="InterPro" id="IPR006860">
    <property type="entry name" value="FecR"/>
</dbReference>
<keyword evidence="4" id="KW-1185">Reference proteome</keyword>
<dbReference type="Proteomes" id="UP000292639">
    <property type="component" value="Unassembled WGS sequence"/>
</dbReference>
<dbReference type="Pfam" id="PF04773">
    <property type="entry name" value="FecR"/>
    <property type="match status" value="1"/>
</dbReference>
<dbReference type="PANTHER" id="PTHR30273:SF2">
    <property type="entry name" value="PROTEIN FECR"/>
    <property type="match status" value="1"/>
</dbReference>
<organism evidence="3 4">
    <name type="scientific">Stutzerimonas kirkiae</name>
    <dbReference type="NCBI Taxonomy" id="2211392"/>
    <lineage>
        <taxon>Bacteria</taxon>
        <taxon>Pseudomonadati</taxon>
        <taxon>Pseudomonadota</taxon>
        <taxon>Gammaproteobacteria</taxon>
        <taxon>Pseudomonadales</taxon>
        <taxon>Pseudomonadaceae</taxon>
        <taxon>Stutzerimonas</taxon>
    </lineage>
</organism>
<dbReference type="Pfam" id="PF16220">
    <property type="entry name" value="DUF4880"/>
    <property type="match status" value="1"/>
</dbReference>
<gene>
    <name evidence="3" type="ORF">DNJ96_11850</name>
</gene>
<dbReference type="EMBL" id="QJUP01000015">
    <property type="protein sequence ID" value="TBU95763.1"/>
    <property type="molecule type" value="Genomic_DNA"/>
</dbReference>
<evidence type="ECO:0000313" key="3">
    <source>
        <dbReference type="EMBL" id="TBU95763.1"/>
    </source>
</evidence>
<accession>A0A4Q9R5W6</accession>
<name>A0A4Q9R5W6_9GAMM</name>
<dbReference type="PIRSF" id="PIRSF018266">
    <property type="entry name" value="FecR"/>
    <property type="match status" value="1"/>
</dbReference>
<reference evidence="3 4" key="1">
    <citation type="submission" date="2018-06" db="EMBL/GenBank/DDBJ databases">
        <title>Three novel Pseudomonas species isolated from symptomatic oak.</title>
        <authorList>
            <person name="Bueno-Gonzalez V."/>
            <person name="Brady C."/>
        </authorList>
    </citation>
    <scope>NUCLEOTIDE SEQUENCE [LARGE SCALE GENOMIC DNA]</scope>
    <source>
        <strain evidence="3 4">P17C</strain>
    </source>
</reference>
<dbReference type="Gene3D" id="2.60.120.1440">
    <property type="match status" value="1"/>
</dbReference>
<proteinExistence type="predicted"/>
<evidence type="ECO:0000259" key="1">
    <source>
        <dbReference type="Pfam" id="PF04773"/>
    </source>
</evidence>
<sequence>MTSPSDVPLPPCDQDALIDPAPTGMPMNDPLTDSALDWLLRLQADPADERLHAECEAWQQAAPEHARAWRKAQRVWALSGALPATTATHWPAPPAATAALPRRNRHGRMLALAACLLLAGIIFLLRPQADFQAPPGPARHMALEDGSQLWLRGGAAVELYFDERQRHLELLRGDAFFEVKKDPRSFTVQAAGQQVTVTGTGFSVGLGAHYLEVAVAHGSVRVDSQAGRSELGKGQRWRLDRQSGLTQVDALPASQIAAWRNDQLIAKDQSIGELLEQFRQHYPGWIVLRAPELASRRVTGLYDLSDPLTALQALVTPHGGKVESWSPYVLVIEGN</sequence>
<dbReference type="InterPro" id="IPR012373">
    <property type="entry name" value="Ferrdict_sens_TM"/>
</dbReference>
<dbReference type="GO" id="GO:0016989">
    <property type="term" value="F:sigma factor antagonist activity"/>
    <property type="evidence" value="ECO:0007669"/>
    <property type="project" value="TreeGrafter"/>
</dbReference>
<comment type="caution">
    <text evidence="3">The sequence shown here is derived from an EMBL/GenBank/DDBJ whole genome shotgun (WGS) entry which is preliminary data.</text>
</comment>
<dbReference type="PANTHER" id="PTHR30273">
    <property type="entry name" value="PERIPLASMIC SIGNAL SENSOR AND SIGMA FACTOR ACTIVATOR FECR-RELATED"/>
    <property type="match status" value="1"/>
</dbReference>
<dbReference type="GO" id="GO:0016301">
    <property type="term" value="F:kinase activity"/>
    <property type="evidence" value="ECO:0007669"/>
    <property type="project" value="UniProtKB-KW"/>
</dbReference>
<keyword evidence="3" id="KW-0808">Transferase</keyword>
<protein>
    <submittedName>
        <fullName evidence="3">Histidine kinase</fullName>
    </submittedName>
</protein>
<dbReference type="InterPro" id="IPR032623">
    <property type="entry name" value="FecR_N"/>
</dbReference>
<evidence type="ECO:0000313" key="4">
    <source>
        <dbReference type="Proteomes" id="UP000292639"/>
    </source>
</evidence>
<feature type="domain" description="FecR protein" evidence="1">
    <location>
        <begin position="135"/>
        <end position="221"/>
    </location>
</feature>
<evidence type="ECO:0000259" key="2">
    <source>
        <dbReference type="Pfam" id="PF16220"/>
    </source>
</evidence>
<keyword evidence="3" id="KW-0418">Kinase</keyword>
<feature type="domain" description="FecR N-terminal" evidence="2">
    <location>
        <begin position="34"/>
        <end position="75"/>
    </location>
</feature>
<dbReference type="AlphaFoldDB" id="A0A4Q9R5W6"/>